<name>A0A4U0XT96_9PEZI</name>
<dbReference type="OrthoDB" id="3885394at2759"/>
<dbReference type="EMBL" id="NAJQ01000082">
    <property type="protein sequence ID" value="TKA79791.1"/>
    <property type="molecule type" value="Genomic_DNA"/>
</dbReference>
<comment type="caution">
    <text evidence="3">The sequence shown here is derived from an EMBL/GenBank/DDBJ whole genome shotgun (WGS) entry which is preliminary data.</text>
</comment>
<keyword evidence="4" id="KW-1185">Reference proteome</keyword>
<dbReference type="AlphaFoldDB" id="A0A4U0XT96"/>
<feature type="compositionally biased region" description="Acidic residues" evidence="2">
    <location>
        <begin position="73"/>
        <end position="87"/>
    </location>
</feature>
<reference evidence="3 4" key="1">
    <citation type="submission" date="2017-03" db="EMBL/GenBank/DDBJ databases">
        <title>Genomes of endolithic fungi from Antarctica.</title>
        <authorList>
            <person name="Coleine C."/>
            <person name="Masonjones S."/>
            <person name="Stajich J.E."/>
        </authorList>
    </citation>
    <scope>NUCLEOTIDE SEQUENCE [LARGE SCALE GENOMIC DNA]</scope>
    <source>
        <strain evidence="3 4">CCFEE 5184</strain>
    </source>
</reference>
<evidence type="ECO:0000313" key="4">
    <source>
        <dbReference type="Proteomes" id="UP000309340"/>
    </source>
</evidence>
<evidence type="ECO:0000313" key="3">
    <source>
        <dbReference type="EMBL" id="TKA79791.1"/>
    </source>
</evidence>
<feature type="region of interest" description="Disordered" evidence="2">
    <location>
        <begin position="37"/>
        <end position="102"/>
    </location>
</feature>
<gene>
    <name evidence="3" type="ORF">B0A55_03309</name>
</gene>
<feature type="coiled-coil region" evidence="1">
    <location>
        <begin position="219"/>
        <end position="357"/>
    </location>
</feature>
<accession>A0A4U0XT96</accession>
<evidence type="ECO:0000256" key="2">
    <source>
        <dbReference type="SAM" id="MobiDB-lite"/>
    </source>
</evidence>
<sequence>MCYIPLDTIPGPLELPCDIYIMPVYTVSVSAKVTRNISTSSVAKRKASATLEPERSKRPRASSEANEAMDGSDGSEDEQSGLPEVEETSERMSAQTAKLRGSKMVVSDARKLRGRVAELQRNVIKASPKSRTSSGAVNHAVEESIKQGYKVKLQTAKDQYETRLESIKGKSKAKLDLKHAVYQQKVDKLKSTQVEALRAKDESVKRRIEENCVKCIGFVKAAREKEQEAKSELAKAQKEFTELGKNLKTEQQAEISKWKPEISPVLKDRDKTIKELQVTLAKTQAEVKICEQEIDRLLTNGETLEQIIEKYKVGEGSLSAEVREKEKEITSLKRKHAEKSESALKRHTTERTELTERLKLEGNRWQNQYDIADSLKYTLVEQQRANFELRGMTVSRDRRIRLLNMRIGELEAMTAEQGKRIAALDSGIGELESETTTPGAHFGTLEVTNGKSRKDLERAKSVDDSVKNSATVSQKATMMADEAGGDGAGNYAGYEAAQIGPMMSSEVVRPEPEAFETVEEINVAEMLAQQLREDRMT</sequence>
<organism evidence="3 4">
    <name type="scientific">Friedmanniomyces simplex</name>
    <dbReference type="NCBI Taxonomy" id="329884"/>
    <lineage>
        <taxon>Eukaryota</taxon>
        <taxon>Fungi</taxon>
        <taxon>Dikarya</taxon>
        <taxon>Ascomycota</taxon>
        <taxon>Pezizomycotina</taxon>
        <taxon>Dothideomycetes</taxon>
        <taxon>Dothideomycetidae</taxon>
        <taxon>Mycosphaerellales</taxon>
        <taxon>Teratosphaeriaceae</taxon>
        <taxon>Friedmanniomyces</taxon>
    </lineage>
</organism>
<proteinExistence type="predicted"/>
<protein>
    <submittedName>
        <fullName evidence="3">Uncharacterized protein</fullName>
    </submittedName>
</protein>
<keyword evidence="1" id="KW-0175">Coiled coil</keyword>
<evidence type="ECO:0000256" key="1">
    <source>
        <dbReference type="SAM" id="Coils"/>
    </source>
</evidence>
<dbReference type="Proteomes" id="UP000309340">
    <property type="component" value="Unassembled WGS sequence"/>
</dbReference>